<proteinExistence type="predicted"/>
<dbReference type="Pfam" id="PF24595">
    <property type="entry name" value="DUF7619"/>
    <property type="match status" value="1"/>
</dbReference>
<dbReference type="Gene3D" id="2.60.40.10">
    <property type="entry name" value="Immunoglobulins"/>
    <property type="match status" value="1"/>
</dbReference>
<dbReference type="EMBL" id="JRLY01000015">
    <property type="protein sequence ID" value="KGO91776.1"/>
    <property type="molecule type" value="Genomic_DNA"/>
</dbReference>
<dbReference type="NCBIfam" id="TIGR04183">
    <property type="entry name" value="Por_Secre_tail"/>
    <property type="match status" value="1"/>
</dbReference>
<dbReference type="OrthoDB" id="1110367at2"/>
<dbReference type="Gene3D" id="2.60.120.200">
    <property type="match status" value="1"/>
</dbReference>
<keyword evidence="5" id="KW-1185">Reference proteome</keyword>
<evidence type="ECO:0000256" key="2">
    <source>
        <dbReference type="SAM" id="SignalP"/>
    </source>
</evidence>
<feature type="signal peptide" evidence="2">
    <location>
        <begin position="1"/>
        <end position="18"/>
    </location>
</feature>
<dbReference type="NCBIfam" id="NF038128">
    <property type="entry name" value="choice_anch_J"/>
    <property type="match status" value="1"/>
</dbReference>
<feature type="domain" description="Fibronectin type-III" evidence="3">
    <location>
        <begin position="397"/>
        <end position="489"/>
    </location>
</feature>
<dbReference type="Pfam" id="PF18962">
    <property type="entry name" value="Por_Secre_tail"/>
    <property type="match status" value="1"/>
</dbReference>
<organism evidence="4 5">
    <name type="scientific">Flavobacterium subsaxonicum WB 4.1-42 = DSM 21790</name>
    <dbReference type="NCBI Taxonomy" id="1121898"/>
    <lineage>
        <taxon>Bacteria</taxon>
        <taxon>Pseudomonadati</taxon>
        <taxon>Bacteroidota</taxon>
        <taxon>Flavobacteriia</taxon>
        <taxon>Flavobacteriales</taxon>
        <taxon>Flavobacteriaceae</taxon>
        <taxon>Flavobacterium</taxon>
    </lineage>
</organism>
<dbReference type="InterPro" id="IPR003961">
    <property type="entry name" value="FN3_dom"/>
</dbReference>
<dbReference type="InterPro" id="IPR013783">
    <property type="entry name" value="Ig-like_fold"/>
</dbReference>
<dbReference type="CDD" id="cd00063">
    <property type="entry name" value="FN3"/>
    <property type="match status" value="1"/>
</dbReference>
<gene>
    <name evidence="4" type="ORF">Q766_16185</name>
</gene>
<evidence type="ECO:0000256" key="1">
    <source>
        <dbReference type="ARBA" id="ARBA00022729"/>
    </source>
</evidence>
<sequence length="933" mass="99546">MKKKLLCLLLFAPFLAFAQLPVEGFEGFWFAQTGTGTGGPVYWAIANVNGSNSWQQTPANIAYAGTYCAALYGQAAVGTDIPQDWLISPVITTTANPELRFFSRLGADGNQGGTYKIMYAYATNPQTSLAGYSVAAEFTELELNPVQTEWTEKTVTLPAIIPAGSQIYIAFVGQGDNADTWLIDNVKVGQQCLEPTNLTAVPTSDTSVTLGWTNPGGTSTFEIEVLPATGMPTGVANTPITSIPTVVSNLTPNTGYKFYVRSVCSDVAFSSWVGPFQFNTPGTNCSPVDMCNYTILASDAANDGWSGNSIWVMQNGIVVADLNLEGAGTTAELSVPLCHDAPFSLYWPEGGTNPQDVDIVLKNPFEQIIYSKPAGTGQPGTVLFEGTANCLTVDCFPPTNLTATVAPNNNVTFGINGTPNVIWEYYIVTAGSPAPIAQTAGVPATTNPALITNLLPNTNYVAYARIICDAENISPWEGPIAIATGTGNNLTGIIRMDANEDGVCNAVDYIVPAVEIVVTVNNGGPFSVYTNADGQYAIGNFADGVNTISLAPIAPAGFAPVTPVTAPIDFNEGLNGVSIDFCLEVTEPFADVQVTLLPITVAQPGFYGTYQLIVTNNGNIAATGTTATFTFNTTKAEIEYVGLPYTLNAGTISLDLGTIAPLSSQSVNIVLYYFEPPVNEAEDELEFVAEVSIAETDEVLDNNTVTLVQTVVNSYDPNDITVHEGATITEAQADDYLTYTIRFQNTGNFAATNVKITNALDELLDWNTFTPIASSHNYNVSRTQNLLEFTYNNIHLPDSTSNEAASHGFITYRVKPKSTYGLGDIVYSTADIYFDFNPAVITNTASTEVVATAGVKTPTLGNATLYPNPVKNMLTIKLRQGTVQNIMVLDVNGRQCLTAQNATTIDTQALKAGIYFVRITTDTGVEVKKIIKE</sequence>
<dbReference type="InterPro" id="IPR026444">
    <property type="entry name" value="Secre_tail"/>
</dbReference>
<dbReference type="InterPro" id="IPR047589">
    <property type="entry name" value="DUF11_rpt"/>
</dbReference>
<keyword evidence="1 2" id="KW-0732">Signal</keyword>
<evidence type="ECO:0000259" key="3">
    <source>
        <dbReference type="PROSITE" id="PS50853"/>
    </source>
</evidence>
<dbReference type="Proteomes" id="UP000030111">
    <property type="component" value="Unassembled WGS sequence"/>
</dbReference>
<dbReference type="SMART" id="SM00060">
    <property type="entry name" value="FN3"/>
    <property type="match status" value="2"/>
</dbReference>
<accession>A0A0A2MJM1</accession>
<dbReference type="SUPFAM" id="SSF49265">
    <property type="entry name" value="Fibronectin type III"/>
    <property type="match status" value="2"/>
</dbReference>
<dbReference type="InterPro" id="IPR055353">
    <property type="entry name" value="DUF7619"/>
</dbReference>
<dbReference type="PROSITE" id="PS50853">
    <property type="entry name" value="FN3"/>
    <property type="match status" value="2"/>
</dbReference>
<dbReference type="InterPro" id="IPR036116">
    <property type="entry name" value="FN3_sf"/>
</dbReference>
<feature type="chain" id="PRO_5001992292" description="Fibronectin type-III domain-containing protein" evidence="2">
    <location>
        <begin position="19"/>
        <end position="933"/>
    </location>
</feature>
<evidence type="ECO:0000313" key="4">
    <source>
        <dbReference type="EMBL" id="KGO91776.1"/>
    </source>
</evidence>
<dbReference type="eggNOG" id="COG3291">
    <property type="taxonomic scope" value="Bacteria"/>
</dbReference>
<dbReference type="NCBIfam" id="TIGR01451">
    <property type="entry name" value="B_ant_repeat"/>
    <property type="match status" value="1"/>
</dbReference>
<reference evidence="4 5" key="1">
    <citation type="submission" date="2013-09" db="EMBL/GenBank/DDBJ databases">
        <authorList>
            <person name="Zeng Z."/>
            <person name="Chen C."/>
        </authorList>
    </citation>
    <scope>NUCLEOTIDE SEQUENCE [LARGE SCALE GENOMIC DNA]</scope>
    <source>
        <strain evidence="4 5">WB 4.1-42</strain>
    </source>
</reference>
<dbReference type="eggNOG" id="COG4886">
    <property type="taxonomic scope" value="Bacteria"/>
</dbReference>
<name>A0A0A2MJM1_9FLAO</name>
<dbReference type="RefSeq" id="WP_026989807.1">
    <property type="nucleotide sequence ID" value="NZ_AUGP01000002.1"/>
</dbReference>
<comment type="caution">
    <text evidence="4">The sequence shown here is derived from an EMBL/GenBank/DDBJ whole genome shotgun (WGS) entry which is preliminary data.</text>
</comment>
<evidence type="ECO:0000313" key="5">
    <source>
        <dbReference type="Proteomes" id="UP000030111"/>
    </source>
</evidence>
<protein>
    <recommendedName>
        <fullName evidence="3">Fibronectin type-III domain-containing protein</fullName>
    </recommendedName>
</protein>
<dbReference type="AlphaFoldDB" id="A0A0A2MJM1"/>
<dbReference type="Pfam" id="PF00041">
    <property type="entry name" value="fn3"/>
    <property type="match status" value="1"/>
</dbReference>
<feature type="domain" description="Fibronectin type-III" evidence="3">
    <location>
        <begin position="194"/>
        <end position="283"/>
    </location>
</feature>
<dbReference type="STRING" id="1121898.GCA_000422725_03715"/>